<dbReference type="InterPro" id="IPR006311">
    <property type="entry name" value="TAT_signal"/>
</dbReference>
<evidence type="ECO:0000256" key="6">
    <source>
        <dbReference type="RuleBase" id="RU004296"/>
    </source>
</evidence>
<evidence type="ECO:0000313" key="8">
    <source>
        <dbReference type="EMBL" id="QDV07510.1"/>
    </source>
</evidence>
<evidence type="ECO:0000256" key="2">
    <source>
        <dbReference type="ARBA" id="ARBA00022670"/>
    </source>
</evidence>
<evidence type="ECO:0000256" key="4">
    <source>
        <dbReference type="ARBA" id="ARBA00022801"/>
    </source>
</evidence>
<dbReference type="InterPro" id="IPR008256">
    <property type="entry name" value="Peptidase_S1B"/>
</dbReference>
<dbReference type="InterPro" id="IPR043504">
    <property type="entry name" value="Peptidase_S1_PA_chymotrypsin"/>
</dbReference>
<dbReference type="InterPro" id="IPR009003">
    <property type="entry name" value="Peptidase_S1_PA"/>
</dbReference>
<comment type="similarity">
    <text evidence="1 6">Belongs to the peptidase S1B family.</text>
</comment>
<reference evidence="8 9" key="1">
    <citation type="submission" date="2019-02" db="EMBL/GenBank/DDBJ databases">
        <title>Deep-cultivation of Planctomycetes and their phenomic and genomic characterization uncovers novel biology.</title>
        <authorList>
            <person name="Wiegand S."/>
            <person name="Jogler M."/>
            <person name="Boedeker C."/>
            <person name="Pinto D."/>
            <person name="Vollmers J."/>
            <person name="Rivas-Marin E."/>
            <person name="Kohn T."/>
            <person name="Peeters S.H."/>
            <person name="Heuer A."/>
            <person name="Rast P."/>
            <person name="Oberbeckmann S."/>
            <person name="Bunk B."/>
            <person name="Jeske O."/>
            <person name="Meyerdierks A."/>
            <person name="Storesund J.E."/>
            <person name="Kallscheuer N."/>
            <person name="Luecker S."/>
            <person name="Lage O.M."/>
            <person name="Pohl T."/>
            <person name="Merkel B.J."/>
            <person name="Hornburger P."/>
            <person name="Mueller R.-W."/>
            <person name="Bruemmer F."/>
            <person name="Labrenz M."/>
            <person name="Spormann A.M."/>
            <person name="Op den Camp H."/>
            <person name="Overmann J."/>
            <person name="Amann R."/>
            <person name="Jetten M.S.M."/>
            <person name="Mascher T."/>
            <person name="Medema M.H."/>
            <person name="Devos D.P."/>
            <person name="Kaster A.-K."/>
            <person name="Ovreas L."/>
            <person name="Rohde M."/>
            <person name="Galperin M.Y."/>
            <person name="Jogler C."/>
        </authorList>
    </citation>
    <scope>NUCLEOTIDE SEQUENCE [LARGE SCALE GENOMIC DNA]</scope>
    <source>
        <strain evidence="8 9">Poly30</strain>
    </source>
</reference>
<feature type="compositionally biased region" description="Low complexity" evidence="7">
    <location>
        <begin position="299"/>
        <end position="309"/>
    </location>
</feature>
<accession>A0A518ETU6</accession>
<dbReference type="Proteomes" id="UP000320390">
    <property type="component" value="Chromosome"/>
</dbReference>
<dbReference type="EMBL" id="CP036434">
    <property type="protein sequence ID" value="QDV07510.1"/>
    <property type="molecule type" value="Genomic_DNA"/>
</dbReference>
<feature type="chain" id="PRO_5022262416" description="Serine protease" evidence="6">
    <location>
        <begin position="30"/>
        <end position="806"/>
    </location>
</feature>
<dbReference type="SUPFAM" id="SSF50494">
    <property type="entry name" value="Trypsin-like serine proteases"/>
    <property type="match status" value="1"/>
</dbReference>
<keyword evidence="2 6" id="KW-0645">Protease</keyword>
<keyword evidence="5 6" id="KW-0720">Serine protease</keyword>
<proteinExistence type="inferred from homology"/>
<dbReference type="PRINTS" id="PR00839">
    <property type="entry name" value="V8PROTEASE"/>
</dbReference>
<keyword evidence="9" id="KW-1185">Reference proteome</keyword>
<evidence type="ECO:0000313" key="9">
    <source>
        <dbReference type="Proteomes" id="UP000320390"/>
    </source>
</evidence>
<sequence length="806" mass="82009" precursor="true">MNHSPKSHPLARGFVHVGAAALLAASAAAAPLPQVEAPAFSQVPYVVDTGWVAPTGSAATKLTLTETIQIQQPGADWMRIYFDDAVLAGDPLAGTGAELRLMALKDGGYQVMNAIELERWDNSTAYFNGDAVIIEVWARPGTGSSRVQVKSIDMGIAPAGDRSICGSLDDRVASTDPRSGRLLPIGCTGWLIQDCAGCALTAGHCTGNINVLQFNVPPSLSNGSIQNPPPSDQYPIDPSSIQSNGGQGVGNDYAYFGTFANGTTGLTVTAAQGPGFQLVSPPSVGAAQIRITGFGTDNTPNTSNQTQQTHVGPLVTSSSTTVQYATDTTGGNSGSPVIWEQMDMAVGIHTHGGCTSGGGQNSGTSFDHPGLQAFLASPQGICGAGIALQNPPTLVARGVSEQVVFQSAGAIVAGSATLHYRASAADLFQSVAMADLGSGLFAANLPAFDCGDSPEFYVSAQSTQCGQVFDPAGGATAPLDLAIGAAAVSFADDFQLDLGWTTGVAGATTGQWERGVPVNDPSWAYDPSGDGDGSGSCYLTQNAAGNTDIDGGAVILISPSVTVAAADTQLSFLRYQSLTDEGGDDVLLVEVSADGGSTFAAVASYQTSTNGWSEETISATQLAAAGVGIGSNLVVRFTANDGGAATIHEAGIDGFAVQAITCDPLAIGAIYCAPAQINSTGSAATLRGQGSEVLVDNDVTLIAESLPSQALGYFLVSPNAGNVPNAGGSSGTLCLGMPLGRYAGNVLNSGATGTYQMPVNLNSIPQPLGSVAGMVGQTWRFQAWYRDSFLGISTSNFTSGLALTLR</sequence>
<evidence type="ECO:0000256" key="7">
    <source>
        <dbReference type="SAM" id="MobiDB-lite"/>
    </source>
</evidence>
<dbReference type="AlphaFoldDB" id="A0A518ETU6"/>
<keyword evidence="3 6" id="KW-0732">Signal</keyword>
<dbReference type="Gene3D" id="2.40.10.10">
    <property type="entry name" value="Trypsin-like serine proteases"/>
    <property type="match status" value="2"/>
</dbReference>
<protein>
    <recommendedName>
        <fullName evidence="6">Serine protease</fullName>
        <ecNumber evidence="6">3.4.21.-</ecNumber>
    </recommendedName>
</protein>
<keyword evidence="4 6" id="KW-0378">Hydrolase</keyword>
<evidence type="ECO:0000256" key="3">
    <source>
        <dbReference type="ARBA" id="ARBA00022729"/>
    </source>
</evidence>
<feature type="signal peptide" evidence="6">
    <location>
        <begin position="1"/>
        <end position="29"/>
    </location>
</feature>
<feature type="region of interest" description="Disordered" evidence="7">
    <location>
        <begin position="299"/>
        <end position="318"/>
    </location>
</feature>
<dbReference type="GO" id="GO:0006508">
    <property type="term" value="P:proteolysis"/>
    <property type="evidence" value="ECO:0007669"/>
    <property type="project" value="UniProtKB-KW"/>
</dbReference>
<evidence type="ECO:0000256" key="1">
    <source>
        <dbReference type="ARBA" id="ARBA00008764"/>
    </source>
</evidence>
<dbReference type="PROSITE" id="PS51318">
    <property type="entry name" value="TAT"/>
    <property type="match status" value="1"/>
</dbReference>
<dbReference type="RefSeq" id="WP_419190204.1">
    <property type="nucleotide sequence ID" value="NZ_CP036434.1"/>
</dbReference>
<dbReference type="EC" id="3.4.21.-" evidence="6"/>
<name>A0A518ETU6_9BACT</name>
<evidence type="ECO:0000256" key="5">
    <source>
        <dbReference type="ARBA" id="ARBA00022825"/>
    </source>
</evidence>
<organism evidence="8 9">
    <name type="scientific">Saltatorellus ferox</name>
    <dbReference type="NCBI Taxonomy" id="2528018"/>
    <lineage>
        <taxon>Bacteria</taxon>
        <taxon>Pseudomonadati</taxon>
        <taxon>Planctomycetota</taxon>
        <taxon>Planctomycetia</taxon>
        <taxon>Planctomycetia incertae sedis</taxon>
        <taxon>Saltatorellus</taxon>
    </lineage>
</organism>
<gene>
    <name evidence="8" type="ORF">Poly30_30360</name>
</gene>
<dbReference type="GO" id="GO:0008236">
    <property type="term" value="F:serine-type peptidase activity"/>
    <property type="evidence" value="ECO:0007669"/>
    <property type="project" value="UniProtKB-KW"/>
</dbReference>